<feature type="compositionally biased region" description="Polar residues" evidence="1">
    <location>
        <begin position="1"/>
        <end position="10"/>
    </location>
</feature>
<keyword evidence="3" id="KW-1185">Reference proteome</keyword>
<feature type="compositionally biased region" description="Low complexity" evidence="1">
    <location>
        <begin position="49"/>
        <end position="60"/>
    </location>
</feature>
<reference evidence="2 3" key="1">
    <citation type="submission" date="2023-09" db="EMBL/GenBank/DDBJ databases">
        <title>Multi-omics analysis of a traditional fermented food reveals byproduct-associated fungal strains for waste-to-food upcycling.</title>
        <authorList>
            <consortium name="Lawrence Berkeley National Laboratory"/>
            <person name="Rekdal V.M."/>
            <person name="Villalobos-Escobedo J.M."/>
            <person name="Rodriguez-Valeron N."/>
            <person name="Garcia M.O."/>
            <person name="Vasquez D.P."/>
            <person name="Damayanti I."/>
            <person name="Sorensen P.M."/>
            <person name="Baidoo E.E."/>
            <person name="De Carvalho A.C."/>
            <person name="Riley R."/>
            <person name="Lipzen A."/>
            <person name="He G."/>
            <person name="Yan M."/>
            <person name="Haridas S."/>
            <person name="Daum C."/>
            <person name="Yoshinaga Y."/>
            <person name="Ng V."/>
            <person name="Grigoriev I.V."/>
            <person name="Munk R."/>
            <person name="Nuraida L."/>
            <person name="Wijaya C.H."/>
            <person name="Morales P.-C."/>
            <person name="Keasling J.D."/>
        </authorList>
    </citation>
    <scope>NUCLEOTIDE SEQUENCE [LARGE SCALE GENOMIC DNA]</scope>
    <source>
        <strain evidence="2 3">FGSC 2613</strain>
    </source>
</reference>
<gene>
    <name evidence="2" type="ORF">QR685DRAFT_225900</name>
</gene>
<evidence type="ECO:0000256" key="1">
    <source>
        <dbReference type="SAM" id="MobiDB-lite"/>
    </source>
</evidence>
<name>A0ABR3DK03_NEUIN</name>
<dbReference type="InterPro" id="IPR011990">
    <property type="entry name" value="TPR-like_helical_dom_sf"/>
</dbReference>
<dbReference type="EMBL" id="JAVLET010000003">
    <property type="protein sequence ID" value="KAL0472101.1"/>
    <property type="molecule type" value="Genomic_DNA"/>
</dbReference>
<evidence type="ECO:0000313" key="3">
    <source>
        <dbReference type="Proteomes" id="UP001451303"/>
    </source>
</evidence>
<dbReference type="SUPFAM" id="SSF48452">
    <property type="entry name" value="TPR-like"/>
    <property type="match status" value="1"/>
</dbReference>
<feature type="compositionally biased region" description="Low complexity" evidence="1">
    <location>
        <begin position="85"/>
        <end position="96"/>
    </location>
</feature>
<dbReference type="PANTHER" id="PTHR21581">
    <property type="entry name" value="D-ALANYL-D-ALANINE CARBOXYPEPTIDASE"/>
    <property type="match status" value="1"/>
</dbReference>
<comment type="caution">
    <text evidence="2">The sequence shown here is derived from an EMBL/GenBank/DDBJ whole genome shotgun (WGS) entry which is preliminary data.</text>
</comment>
<organism evidence="2 3">
    <name type="scientific">Neurospora intermedia</name>
    <dbReference type="NCBI Taxonomy" id="5142"/>
    <lineage>
        <taxon>Eukaryota</taxon>
        <taxon>Fungi</taxon>
        <taxon>Dikarya</taxon>
        <taxon>Ascomycota</taxon>
        <taxon>Pezizomycotina</taxon>
        <taxon>Sordariomycetes</taxon>
        <taxon>Sordariomycetidae</taxon>
        <taxon>Sordariales</taxon>
        <taxon>Sordariaceae</taxon>
        <taxon>Neurospora</taxon>
    </lineage>
</organism>
<dbReference type="Gene3D" id="1.25.40.10">
    <property type="entry name" value="Tetratricopeptide repeat domain"/>
    <property type="match status" value="1"/>
</dbReference>
<feature type="compositionally biased region" description="Low complexity" evidence="1">
    <location>
        <begin position="111"/>
        <end position="125"/>
    </location>
</feature>
<feature type="compositionally biased region" description="Pro residues" evidence="1">
    <location>
        <begin position="97"/>
        <end position="110"/>
    </location>
</feature>
<feature type="region of interest" description="Disordered" evidence="1">
    <location>
        <begin position="1"/>
        <end position="146"/>
    </location>
</feature>
<dbReference type="Proteomes" id="UP001451303">
    <property type="component" value="Unassembled WGS sequence"/>
</dbReference>
<proteinExistence type="predicted"/>
<protein>
    <recommendedName>
        <fullName evidence="4">Trafficking protein particle complex subunit 12</fullName>
    </recommendedName>
</protein>
<accession>A0ABR3DK03</accession>
<sequence length="499" mass="53994">MDQESSSSQHPKGHQRTRSAVKATRPRSSTKGPLDVGDTPLASHLLPPQTQQTDQQTSSSHAEQQHQMMIPGGHGHQARAPVSGSPLLPRSPAAHSPAPPHSRRQPPPLSLSPAGPSPRMSFSPGPGSGAASGRGAPRPPPDFSHLLRPDIYHELAPLNVPPPFRQSAKQPSASTPIPDLLARGHFRAAAVAAAQALTGANGAPAPDPADHALILSLFYVRLACLTLIDATALATQEVKALEDLNATFYVDETGHNLIPWELRILAVRLQAISFADQRRAVMSYYDLAREARLRLAEAAAKHDNSEKQLWRERLNDLGVRVAGVLVEMDDLKGAVEHLTSLKESDNGSGKMQMARALLWLHLGDVGAARGCVKPAEGSEGPSDNMTERILHALCDMADGKYSEALNQWEELSKVSDNEMIGVNRGVCLLYVGRLQEGKDLLEGLVDSGRTSHTLLFNLTTMYELCTERSRTLKVQLTEKVAALEPTSFGWEKTNADFKL</sequence>
<dbReference type="PANTHER" id="PTHR21581:SF6">
    <property type="entry name" value="TRAFFICKING PROTEIN PARTICLE COMPLEX SUBUNIT 12"/>
    <property type="match status" value="1"/>
</dbReference>
<evidence type="ECO:0000313" key="2">
    <source>
        <dbReference type="EMBL" id="KAL0472101.1"/>
    </source>
</evidence>
<evidence type="ECO:0008006" key="4">
    <source>
        <dbReference type="Google" id="ProtNLM"/>
    </source>
</evidence>